<feature type="non-terminal residue" evidence="1">
    <location>
        <position position="1"/>
    </location>
</feature>
<proteinExistence type="predicted"/>
<name>X1C157_9ZZZZ</name>
<sequence>GEIVLVVIGILIALQINAWNEGRVNQKKANAYLSMLSNEIENNLRRLDMATDFAQQHQDYNLNTLKELNSDSANFIDIDNLYKLTTAHGPHPKTALERSVFDDLINSGAMENVTDSLLRNEIFRIESFLKRYDLEHHNIQLIWEEQVRPYHLEHLNESRIIGMLESKFDTDVSAFVHNRKYANIMAGNIIFLGDYKKSIEDINKEFKLTLMDIRSYLSKESTYK</sequence>
<dbReference type="InterPro" id="IPR045749">
    <property type="entry name" value="DUF6090"/>
</dbReference>
<reference evidence="1" key="1">
    <citation type="journal article" date="2014" name="Front. Microbiol.">
        <title>High frequency of phylogenetically diverse reductive dehalogenase-homologous genes in deep subseafloor sedimentary metagenomes.</title>
        <authorList>
            <person name="Kawai M."/>
            <person name="Futagami T."/>
            <person name="Toyoda A."/>
            <person name="Takaki Y."/>
            <person name="Nishi S."/>
            <person name="Hori S."/>
            <person name="Arai W."/>
            <person name="Tsubouchi T."/>
            <person name="Morono Y."/>
            <person name="Uchiyama I."/>
            <person name="Ito T."/>
            <person name="Fujiyama A."/>
            <person name="Inagaki F."/>
            <person name="Takami H."/>
        </authorList>
    </citation>
    <scope>NUCLEOTIDE SEQUENCE</scope>
    <source>
        <strain evidence="1">Expedition CK06-06</strain>
    </source>
</reference>
<protein>
    <submittedName>
        <fullName evidence="1">Uncharacterized protein</fullName>
    </submittedName>
</protein>
<gene>
    <name evidence="1" type="ORF">S01H4_51732</name>
</gene>
<dbReference type="AlphaFoldDB" id="X1C157"/>
<comment type="caution">
    <text evidence="1">The sequence shown here is derived from an EMBL/GenBank/DDBJ whole genome shotgun (WGS) entry which is preliminary data.</text>
</comment>
<organism evidence="1">
    <name type="scientific">marine sediment metagenome</name>
    <dbReference type="NCBI Taxonomy" id="412755"/>
    <lineage>
        <taxon>unclassified sequences</taxon>
        <taxon>metagenomes</taxon>
        <taxon>ecological metagenomes</taxon>
    </lineage>
</organism>
<evidence type="ECO:0000313" key="1">
    <source>
        <dbReference type="EMBL" id="GAH01846.1"/>
    </source>
</evidence>
<dbReference type="EMBL" id="BART01029490">
    <property type="protein sequence ID" value="GAH01846.1"/>
    <property type="molecule type" value="Genomic_DNA"/>
</dbReference>
<dbReference type="Pfam" id="PF19578">
    <property type="entry name" value="DUF6090"/>
    <property type="match status" value="1"/>
</dbReference>
<accession>X1C157</accession>